<dbReference type="Gene3D" id="3.40.50.2300">
    <property type="match status" value="1"/>
</dbReference>
<evidence type="ECO:0000256" key="3">
    <source>
        <dbReference type="ARBA" id="ARBA00023015"/>
    </source>
</evidence>
<sequence>MKLLIAEDDRALAMFLARGMEADGHRVRSVGDGQEAVAAFRDELPDLTILDLNLPRKDGEQALAEMRSIDSQLPVLVLTGRQEVETRIRCLDLGADDLMLKPFSLHELRARCRALLRRKRETKLLLRVGDLELDRVEHTTRRGGEVVSLTNKEFALLEHLMLHRGECVSRVDLLDAVWNMEPAQTTNIVDVYVNYLRRKLKDPPPGHLVRTVRGRGYLVPSEAELRMTLPMNALGLAQAGSAQAGMERAIAGGPMDMAGIAAIRP</sequence>
<evidence type="ECO:0000259" key="7">
    <source>
        <dbReference type="PROSITE" id="PS51755"/>
    </source>
</evidence>
<dbReference type="PROSITE" id="PS50110">
    <property type="entry name" value="RESPONSE_REGULATORY"/>
    <property type="match status" value="1"/>
</dbReference>
<evidence type="ECO:0000259" key="6">
    <source>
        <dbReference type="PROSITE" id="PS50110"/>
    </source>
</evidence>
<dbReference type="PANTHER" id="PTHR48111:SF1">
    <property type="entry name" value="TWO-COMPONENT RESPONSE REGULATOR ORR33"/>
    <property type="match status" value="1"/>
</dbReference>
<protein>
    <submittedName>
        <fullName evidence="8">Transcriptional activator protein czcR</fullName>
    </submittedName>
</protein>
<dbReference type="AlphaFoldDB" id="E6QMB9"/>
<dbReference type="Pfam" id="PF00072">
    <property type="entry name" value="Response_reg"/>
    <property type="match status" value="1"/>
</dbReference>
<dbReference type="PANTHER" id="PTHR48111">
    <property type="entry name" value="REGULATOR OF RPOS"/>
    <property type="match status" value="1"/>
</dbReference>
<dbReference type="InterPro" id="IPR011006">
    <property type="entry name" value="CheY-like_superfamily"/>
</dbReference>
<gene>
    <name evidence="8" type="primary">czcR</name>
    <name evidence="8" type="ORF">CARN6_1850</name>
</gene>
<dbReference type="InterPro" id="IPR036388">
    <property type="entry name" value="WH-like_DNA-bd_sf"/>
</dbReference>
<keyword evidence="1" id="KW-0597">Phosphoprotein</keyword>
<dbReference type="CDD" id="cd17574">
    <property type="entry name" value="REC_OmpR"/>
    <property type="match status" value="1"/>
</dbReference>
<dbReference type="GO" id="GO:0005829">
    <property type="term" value="C:cytosol"/>
    <property type="evidence" value="ECO:0007669"/>
    <property type="project" value="TreeGrafter"/>
</dbReference>
<dbReference type="SMART" id="SM00862">
    <property type="entry name" value="Trans_reg_C"/>
    <property type="match status" value="1"/>
</dbReference>
<keyword evidence="5" id="KW-0804">Transcription</keyword>
<keyword evidence="3" id="KW-0805">Transcription regulation</keyword>
<dbReference type="EMBL" id="CABQ01000212">
    <property type="protein sequence ID" value="CBI08390.1"/>
    <property type="molecule type" value="Genomic_DNA"/>
</dbReference>
<proteinExistence type="predicted"/>
<dbReference type="InterPro" id="IPR001789">
    <property type="entry name" value="Sig_transdc_resp-reg_receiver"/>
</dbReference>
<dbReference type="SMART" id="SM00448">
    <property type="entry name" value="REC"/>
    <property type="match status" value="1"/>
</dbReference>
<feature type="domain" description="Response regulatory" evidence="6">
    <location>
        <begin position="2"/>
        <end position="116"/>
    </location>
</feature>
<comment type="caution">
    <text evidence="8">The sequence shown here is derived from an EMBL/GenBank/DDBJ whole genome shotgun (WGS) entry which is preliminary data.</text>
</comment>
<keyword evidence="4" id="KW-0238">DNA-binding</keyword>
<feature type="domain" description="OmpR/PhoB-type" evidence="7">
    <location>
        <begin position="123"/>
        <end position="221"/>
    </location>
</feature>
<evidence type="ECO:0000256" key="1">
    <source>
        <dbReference type="ARBA" id="ARBA00022553"/>
    </source>
</evidence>
<dbReference type="GO" id="GO:0000156">
    <property type="term" value="F:phosphorelay response regulator activity"/>
    <property type="evidence" value="ECO:0007669"/>
    <property type="project" value="TreeGrafter"/>
</dbReference>
<dbReference type="Gene3D" id="1.10.10.10">
    <property type="entry name" value="Winged helix-like DNA-binding domain superfamily/Winged helix DNA-binding domain"/>
    <property type="match status" value="1"/>
</dbReference>
<accession>E6QMB9</accession>
<organism evidence="8">
    <name type="scientific">mine drainage metagenome</name>
    <dbReference type="NCBI Taxonomy" id="410659"/>
    <lineage>
        <taxon>unclassified sequences</taxon>
        <taxon>metagenomes</taxon>
        <taxon>ecological metagenomes</taxon>
    </lineage>
</organism>
<dbReference type="InterPro" id="IPR001867">
    <property type="entry name" value="OmpR/PhoB-type_DNA-bd"/>
</dbReference>
<name>E6QMB9_9ZZZZ</name>
<dbReference type="CDD" id="cd00383">
    <property type="entry name" value="trans_reg_C"/>
    <property type="match status" value="1"/>
</dbReference>
<dbReference type="FunFam" id="1.10.10.10:FF:000005">
    <property type="entry name" value="Two-component system response regulator"/>
    <property type="match status" value="1"/>
</dbReference>
<dbReference type="GO" id="GO:0006355">
    <property type="term" value="P:regulation of DNA-templated transcription"/>
    <property type="evidence" value="ECO:0007669"/>
    <property type="project" value="InterPro"/>
</dbReference>
<evidence type="ECO:0000256" key="5">
    <source>
        <dbReference type="ARBA" id="ARBA00023163"/>
    </source>
</evidence>
<dbReference type="GO" id="GO:0032993">
    <property type="term" value="C:protein-DNA complex"/>
    <property type="evidence" value="ECO:0007669"/>
    <property type="project" value="TreeGrafter"/>
</dbReference>
<evidence type="ECO:0000256" key="2">
    <source>
        <dbReference type="ARBA" id="ARBA00023012"/>
    </source>
</evidence>
<dbReference type="InterPro" id="IPR039420">
    <property type="entry name" value="WalR-like"/>
</dbReference>
<evidence type="ECO:0000256" key="4">
    <source>
        <dbReference type="ARBA" id="ARBA00023125"/>
    </source>
</evidence>
<keyword evidence="2" id="KW-0902">Two-component regulatory system</keyword>
<dbReference type="PROSITE" id="PS51755">
    <property type="entry name" value="OMPR_PHOB"/>
    <property type="match status" value="1"/>
</dbReference>
<reference evidence="8" key="1">
    <citation type="submission" date="2009-10" db="EMBL/GenBank/DDBJ databases">
        <title>Diversity of trophic interactions inside an arsenic-rich microbial ecosystem.</title>
        <authorList>
            <person name="Bertin P.N."/>
            <person name="Heinrich-Salmeron A."/>
            <person name="Pelletier E."/>
            <person name="Goulhen-Chollet F."/>
            <person name="Arsene-Ploetze F."/>
            <person name="Gallien S."/>
            <person name="Calteau A."/>
            <person name="Vallenet D."/>
            <person name="Casiot C."/>
            <person name="Chane-Woon-Ming B."/>
            <person name="Giloteaux L."/>
            <person name="Barakat M."/>
            <person name="Bonnefoy V."/>
            <person name="Bruneel O."/>
            <person name="Chandler M."/>
            <person name="Cleiss J."/>
            <person name="Duran R."/>
            <person name="Elbaz-Poulichet F."/>
            <person name="Fonknechten N."/>
            <person name="Lauga B."/>
            <person name="Mornico D."/>
            <person name="Ortet P."/>
            <person name="Schaeffer C."/>
            <person name="Siguier P."/>
            <person name="Alexander Thil Smith A."/>
            <person name="Van Dorsselaer A."/>
            <person name="Weissenbach J."/>
            <person name="Medigue C."/>
            <person name="Le Paslier D."/>
        </authorList>
    </citation>
    <scope>NUCLEOTIDE SEQUENCE</scope>
</reference>
<dbReference type="GO" id="GO:0000976">
    <property type="term" value="F:transcription cis-regulatory region binding"/>
    <property type="evidence" value="ECO:0007669"/>
    <property type="project" value="TreeGrafter"/>
</dbReference>
<evidence type="ECO:0000313" key="8">
    <source>
        <dbReference type="EMBL" id="CBI08390.1"/>
    </source>
</evidence>
<dbReference type="Pfam" id="PF00486">
    <property type="entry name" value="Trans_reg_C"/>
    <property type="match status" value="1"/>
</dbReference>
<dbReference type="SUPFAM" id="SSF52172">
    <property type="entry name" value="CheY-like"/>
    <property type="match status" value="1"/>
</dbReference>